<evidence type="ECO:0000313" key="7">
    <source>
        <dbReference type="Proteomes" id="UP001558613"/>
    </source>
</evidence>
<keyword evidence="2" id="KW-0963">Cytoplasm</keyword>
<accession>A0ABR3MVV8</accession>
<dbReference type="PANTHER" id="PTHR18902:SF25">
    <property type="entry name" value="GRIP AND COILED-COIL DOMAIN-CONTAINING PROTEIN 2"/>
    <property type="match status" value="1"/>
</dbReference>
<proteinExistence type="predicted"/>
<comment type="subcellular location">
    <subcellularLocation>
        <location evidence="1">Cytoplasm</location>
    </subcellularLocation>
</comment>
<dbReference type="PANTHER" id="PTHR18902">
    <property type="entry name" value="NUCLEAR MITOTIC APPARATUS PROTEIN 1-RELATED"/>
    <property type="match status" value="1"/>
</dbReference>
<dbReference type="Gene3D" id="1.10.287.1490">
    <property type="match status" value="1"/>
</dbReference>
<name>A0ABR3MVV8_9TELE</name>
<feature type="region of interest" description="Disordered" evidence="5">
    <location>
        <begin position="213"/>
        <end position="270"/>
    </location>
</feature>
<gene>
    <name evidence="6" type="ORF">QQF64_034094</name>
</gene>
<keyword evidence="7" id="KW-1185">Reference proteome</keyword>
<feature type="compositionally biased region" description="Polar residues" evidence="5">
    <location>
        <begin position="9"/>
        <end position="24"/>
    </location>
</feature>
<evidence type="ECO:0000313" key="6">
    <source>
        <dbReference type="EMBL" id="KAL1268731.1"/>
    </source>
</evidence>
<evidence type="ECO:0000256" key="4">
    <source>
        <dbReference type="ARBA" id="ARBA00023054"/>
    </source>
</evidence>
<feature type="region of interest" description="Disordered" evidence="5">
    <location>
        <begin position="284"/>
        <end position="304"/>
    </location>
</feature>
<evidence type="ECO:0000256" key="3">
    <source>
        <dbReference type="ARBA" id="ARBA00022553"/>
    </source>
</evidence>
<feature type="region of interest" description="Disordered" evidence="5">
    <location>
        <begin position="1"/>
        <end position="31"/>
    </location>
</feature>
<reference evidence="6 7" key="1">
    <citation type="submission" date="2023-09" db="EMBL/GenBank/DDBJ databases">
        <authorList>
            <person name="Wang M."/>
        </authorList>
    </citation>
    <scope>NUCLEOTIDE SEQUENCE [LARGE SCALE GENOMIC DNA]</scope>
    <source>
        <strain evidence="6">GT-2023</strain>
        <tissue evidence="6">Liver</tissue>
    </source>
</reference>
<comment type="caution">
    <text evidence="6">The sequence shown here is derived from an EMBL/GenBank/DDBJ whole genome shotgun (WGS) entry which is preliminary data.</text>
</comment>
<dbReference type="InterPro" id="IPR051841">
    <property type="entry name" value="MT-Golgi_org_protein"/>
</dbReference>
<protein>
    <submittedName>
        <fullName evidence="6">Uncharacterized protein</fullName>
    </submittedName>
</protein>
<dbReference type="EMBL" id="JAYMGO010000009">
    <property type="protein sequence ID" value="KAL1268731.1"/>
    <property type="molecule type" value="Genomic_DNA"/>
</dbReference>
<dbReference type="Proteomes" id="UP001558613">
    <property type="component" value="Unassembled WGS sequence"/>
</dbReference>
<sequence>MLKLVASESEPTQVSNLENQLSSMTEEKDERIKTLEEDVTSLQARQEECQDTIKLLQSQITSLSEERDALQRNMDANQERLSAVQCHITEILKESSSETELDGMSDISTLIDNLWTKAQEEKAVLSQQLVERVEHFTAELESMRQSGEERAAELQARINDLLREKDLLKASLDDVVLDTEGLQKDLREMQGMNEKLRAENHSLLTQVADLSRSLEEKEKESLEEKEKESLEEKEKESLEEKEKESLEEKEKESPDETDAPLHETSELRRVLADKDTLISQLREEVGHLQMSKESSLSDESEQMKALSNEMEMLKKESKDKDERMNKIKAVAVKAKKELDNSKKEVVSLREELEQLKAERDKLSHSMKDIIHGAEDYKNLMVDYDKQTELLDQEERSWNRPINTAKI</sequence>
<keyword evidence="3" id="KW-0597">Phosphoprotein</keyword>
<evidence type="ECO:0000256" key="2">
    <source>
        <dbReference type="ARBA" id="ARBA00022490"/>
    </source>
</evidence>
<evidence type="ECO:0000256" key="1">
    <source>
        <dbReference type="ARBA" id="ARBA00004496"/>
    </source>
</evidence>
<organism evidence="6 7">
    <name type="scientific">Cirrhinus molitorella</name>
    <name type="common">mud carp</name>
    <dbReference type="NCBI Taxonomy" id="172907"/>
    <lineage>
        <taxon>Eukaryota</taxon>
        <taxon>Metazoa</taxon>
        <taxon>Chordata</taxon>
        <taxon>Craniata</taxon>
        <taxon>Vertebrata</taxon>
        <taxon>Euteleostomi</taxon>
        <taxon>Actinopterygii</taxon>
        <taxon>Neopterygii</taxon>
        <taxon>Teleostei</taxon>
        <taxon>Ostariophysi</taxon>
        <taxon>Cypriniformes</taxon>
        <taxon>Cyprinidae</taxon>
        <taxon>Labeoninae</taxon>
        <taxon>Labeonini</taxon>
        <taxon>Cirrhinus</taxon>
    </lineage>
</organism>
<keyword evidence="4" id="KW-0175">Coiled coil</keyword>
<evidence type="ECO:0000256" key="5">
    <source>
        <dbReference type="SAM" id="MobiDB-lite"/>
    </source>
</evidence>